<feature type="transmembrane region" description="Helical" evidence="6">
    <location>
        <begin position="381"/>
        <end position="402"/>
    </location>
</feature>
<dbReference type="OrthoDB" id="3639251at2759"/>
<keyword evidence="3 6" id="KW-0812">Transmembrane</keyword>
<keyword evidence="5 6" id="KW-0472">Membrane</keyword>
<dbReference type="InterPro" id="IPR011701">
    <property type="entry name" value="MFS"/>
</dbReference>
<dbReference type="PANTHER" id="PTHR43791">
    <property type="entry name" value="PERMEASE-RELATED"/>
    <property type="match status" value="1"/>
</dbReference>
<dbReference type="InterPro" id="IPR036259">
    <property type="entry name" value="MFS_trans_sf"/>
</dbReference>
<dbReference type="Pfam" id="PF07690">
    <property type="entry name" value="MFS_1"/>
    <property type="match status" value="1"/>
</dbReference>
<evidence type="ECO:0000313" key="7">
    <source>
        <dbReference type="EMBL" id="KAJ5180445.1"/>
    </source>
</evidence>
<reference evidence="7" key="2">
    <citation type="journal article" date="2023" name="IMA Fungus">
        <title>Comparative genomic study of the Penicillium genus elucidates a diverse pangenome and 15 lateral gene transfer events.</title>
        <authorList>
            <person name="Petersen C."/>
            <person name="Sorensen T."/>
            <person name="Nielsen M.R."/>
            <person name="Sondergaard T.E."/>
            <person name="Sorensen J.L."/>
            <person name="Fitzpatrick D.A."/>
            <person name="Frisvad J.C."/>
            <person name="Nielsen K.L."/>
        </authorList>
    </citation>
    <scope>NUCLEOTIDE SEQUENCE</scope>
    <source>
        <strain evidence="7">IBT 21917</strain>
    </source>
</reference>
<dbReference type="GO" id="GO:0022857">
    <property type="term" value="F:transmembrane transporter activity"/>
    <property type="evidence" value="ECO:0007669"/>
    <property type="project" value="InterPro"/>
</dbReference>
<feature type="transmembrane region" description="Helical" evidence="6">
    <location>
        <begin position="104"/>
        <end position="126"/>
    </location>
</feature>
<comment type="subcellular location">
    <subcellularLocation>
        <location evidence="1">Membrane</location>
        <topology evidence="1">Multi-pass membrane protein</topology>
    </subcellularLocation>
</comment>
<evidence type="ECO:0000256" key="6">
    <source>
        <dbReference type="SAM" id="Phobius"/>
    </source>
</evidence>
<feature type="transmembrane region" description="Helical" evidence="6">
    <location>
        <begin position="254"/>
        <end position="279"/>
    </location>
</feature>
<feature type="transmembrane region" description="Helical" evidence="6">
    <location>
        <begin position="414"/>
        <end position="437"/>
    </location>
</feature>
<evidence type="ECO:0000256" key="4">
    <source>
        <dbReference type="ARBA" id="ARBA00022989"/>
    </source>
</evidence>
<keyword evidence="4 6" id="KW-1133">Transmembrane helix</keyword>
<comment type="caution">
    <text evidence="7">The sequence shown here is derived from an EMBL/GenBank/DDBJ whole genome shotgun (WGS) entry which is preliminary data.</text>
</comment>
<proteinExistence type="predicted"/>
<evidence type="ECO:0000256" key="2">
    <source>
        <dbReference type="ARBA" id="ARBA00022448"/>
    </source>
</evidence>
<evidence type="ECO:0000256" key="3">
    <source>
        <dbReference type="ARBA" id="ARBA00022692"/>
    </source>
</evidence>
<evidence type="ECO:0000313" key="8">
    <source>
        <dbReference type="Proteomes" id="UP001146351"/>
    </source>
</evidence>
<name>A0A9W9LWS3_9EURO</name>
<keyword evidence="2" id="KW-0813">Transport</keyword>
<evidence type="ECO:0000256" key="1">
    <source>
        <dbReference type="ARBA" id="ARBA00004141"/>
    </source>
</evidence>
<dbReference type="PANTHER" id="PTHR43791:SF58">
    <property type="entry name" value="TRANSPORTER, PUTATIVE (AFU_ORTHOLOGUE AFUA_8G04470)-RELATED"/>
    <property type="match status" value="1"/>
</dbReference>
<evidence type="ECO:0000256" key="5">
    <source>
        <dbReference type="ARBA" id="ARBA00023136"/>
    </source>
</evidence>
<feature type="transmembrane region" description="Helical" evidence="6">
    <location>
        <begin position="133"/>
        <end position="153"/>
    </location>
</feature>
<dbReference type="AlphaFoldDB" id="A0A9W9LWS3"/>
<gene>
    <name evidence="7" type="ORF">N7492_003655</name>
</gene>
<feature type="transmembrane region" description="Helical" evidence="6">
    <location>
        <begin position="66"/>
        <end position="84"/>
    </location>
</feature>
<keyword evidence="8" id="KW-1185">Reference proteome</keyword>
<dbReference type="Proteomes" id="UP001146351">
    <property type="component" value="Unassembled WGS sequence"/>
</dbReference>
<reference evidence="7" key="1">
    <citation type="submission" date="2022-11" db="EMBL/GenBank/DDBJ databases">
        <authorList>
            <person name="Petersen C."/>
        </authorList>
    </citation>
    <scope>NUCLEOTIDE SEQUENCE</scope>
    <source>
        <strain evidence="7">IBT 21917</strain>
    </source>
</reference>
<sequence length="459" mass="50602">MKVLTSTAAVAEHSPARMASKTGTTACGAVIRPPSLSNANDGEDKNYEADWTILEKRVRWKVDVRLCTIAGLLCSLNLLDSGILSSAAVTSMLHDLQLDQGSRYSVSIFVFTIASVVFQLPCTVAVRFVGPRLWFATITFIFGLLTLCTAWIHTWRQMIALRVLLGIAMSGIYPGLAYLISTCLEVIVLATGNLASSRTGGWWISPRTQKKSFFFLSKREARVAALRIQYDRADLVPEPFSWGTLLSNFKDLKIYGFACMFFLLNLVSTSLSYFLPIILQSGMGFDSNQSILLSTPVPLLLYSHPSPPHISRGRLLPHAWAYDHLQCAQFDRGLLDVWLALVKQVTVRYVGTFLATGAYVSNWAALNAFQANNVVGQWKRAATAAAITACNGLGGVAGSYLVRQQEAPQYQTAVWVSIGSHVLLVAIVAAFTLYFYVINRRQARGLKIIEDVAGFRYTF</sequence>
<dbReference type="GO" id="GO:0016020">
    <property type="term" value="C:membrane"/>
    <property type="evidence" value="ECO:0007669"/>
    <property type="project" value="UniProtKB-SubCell"/>
</dbReference>
<protein>
    <submittedName>
        <fullName evidence="7">Major facilitator superfamily domain general substrate transporter</fullName>
    </submittedName>
</protein>
<dbReference type="Gene3D" id="1.20.1250.20">
    <property type="entry name" value="MFS general substrate transporter like domains"/>
    <property type="match status" value="1"/>
</dbReference>
<organism evidence="7 8">
    <name type="scientific">Penicillium capsulatum</name>
    <dbReference type="NCBI Taxonomy" id="69766"/>
    <lineage>
        <taxon>Eukaryota</taxon>
        <taxon>Fungi</taxon>
        <taxon>Dikarya</taxon>
        <taxon>Ascomycota</taxon>
        <taxon>Pezizomycotina</taxon>
        <taxon>Eurotiomycetes</taxon>
        <taxon>Eurotiomycetidae</taxon>
        <taxon>Eurotiales</taxon>
        <taxon>Aspergillaceae</taxon>
        <taxon>Penicillium</taxon>
    </lineage>
</organism>
<feature type="transmembrane region" description="Helical" evidence="6">
    <location>
        <begin position="159"/>
        <end position="180"/>
    </location>
</feature>
<dbReference type="EMBL" id="JAPQKO010000002">
    <property type="protein sequence ID" value="KAJ5180445.1"/>
    <property type="molecule type" value="Genomic_DNA"/>
</dbReference>
<accession>A0A9W9LWS3</accession>
<dbReference type="SUPFAM" id="SSF103473">
    <property type="entry name" value="MFS general substrate transporter"/>
    <property type="match status" value="1"/>
</dbReference>
<feature type="transmembrane region" description="Helical" evidence="6">
    <location>
        <begin position="349"/>
        <end position="369"/>
    </location>
</feature>